<sequence length="100" mass="11635">MPPVWRSQIDAHHIHHGKGLDARLSLVLAMRTIQVIEEVVNLVWQIYLEKHGDGVQELLDPHKKEMTIDELIEEQDIEELHPVQSEERIIVLEFDKEASV</sequence>
<organism evidence="1 2">
    <name type="scientific">Trichonephila clavipes</name>
    <name type="common">Golden silk orbweaver</name>
    <name type="synonym">Nephila clavipes</name>
    <dbReference type="NCBI Taxonomy" id="2585209"/>
    <lineage>
        <taxon>Eukaryota</taxon>
        <taxon>Metazoa</taxon>
        <taxon>Ecdysozoa</taxon>
        <taxon>Arthropoda</taxon>
        <taxon>Chelicerata</taxon>
        <taxon>Arachnida</taxon>
        <taxon>Araneae</taxon>
        <taxon>Araneomorphae</taxon>
        <taxon>Entelegynae</taxon>
        <taxon>Araneoidea</taxon>
        <taxon>Nephilidae</taxon>
        <taxon>Trichonephila</taxon>
    </lineage>
</organism>
<name>A0A8X6SUL7_TRICX</name>
<reference evidence="1" key="1">
    <citation type="submission" date="2020-08" db="EMBL/GenBank/DDBJ databases">
        <title>Multicomponent nature underlies the extraordinary mechanical properties of spider dragline silk.</title>
        <authorList>
            <person name="Kono N."/>
            <person name="Nakamura H."/>
            <person name="Mori M."/>
            <person name="Yoshida Y."/>
            <person name="Ohtoshi R."/>
            <person name="Malay A.D."/>
            <person name="Moran D.A.P."/>
            <person name="Tomita M."/>
            <person name="Numata K."/>
            <person name="Arakawa K."/>
        </authorList>
    </citation>
    <scope>NUCLEOTIDE SEQUENCE</scope>
</reference>
<gene>
    <name evidence="1" type="ORF">TNCV_4649081</name>
</gene>
<dbReference type="Proteomes" id="UP000887159">
    <property type="component" value="Unassembled WGS sequence"/>
</dbReference>
<proteinExistence type="predicted"/>
<dbReference type="AlphaFoldDB" id="A0A8X6SUL7"/>
<dbReference type="EMBL" id="BMAU01021353">
    <property type="protein sequence ID" value="GFY19736.1"/>
    <property type="molecule type" value="Genomic_DNA"/>
</dbReference>
<protein>
    <submittedName>
        <fullName evidence="1">Uncharacterized protein</fullName>
    </submittedName>
</protein>
<comment type="caution">
    <text evidence="1">The sequence shown here is derived from an EMBL/GenBank/DDBJ whole genome shotgun (WGS) entry which is preliminary data.</text>
</comment>
<accession>A0A8X6SUL7</accession>
<keyword evidence="2" id="KW-1185">Reference proteome</keyword>
<evidence type="ECO:0000313" key="1">
    <source>
        <dbReference type="EMBL" id="GFY19736.1"/>
    </source>
</evidence>
<evidence type="ECO:0000313" key="2">
    <source>
        <dbReference type="Proteomes" id="UP000887159"/>
    </source>
</evidence>